<dbReference type="PANTHER" id="PTHR42879">
    <property type="entry name" value="3-OXOACYL-(ACYL-CARRIER-PROTEIN) REDUCTASE"/>
    <property type="match status" value="1"/>
</dbReference>
<dbReference type="PRINTS" id="PR00080">
    <property type="entry name" value="SDRFAMILY"/>
</dbReference>
<accession>A0A101XQ77</accession>
<dbReference type="SUPFAM" id="SSF51735">
    <property type="entry name" value="NAD(P)-binding Rossmann-fold domains"/>
    <property type="match status" value="1"/>
</dbReference>
<organism evidence="3 4">
    <name type="scientific">Ferroacidibacillus organovorans</name>
    <dbReference type="NCBI Taxonomy" id="1765683"/>
    <lineage>
        <taxon>Bacteria</taxon>
        <taxon>Bacillati</taxon>
        <taxon>Bacillota</taxon>
        <taxon>Bacilli</taxon>
        <taxon>Bacillales</taxon>
        <taxon>Alicyclobacillaceae</taxon>
        <taxon>Ferroacidibacillus</taxon>
    </lineage>
</organism>
<gene>
    <name evidence="3" type="ORF">ATW55_06565</name>
</gene>
<dbReference type="Pfam" id="PF13561">
    <property type="entry name" value="adh_short_C2"/>
    <property type="match status" value="1"/>
</dbReference>
<dbReference type="GO" id="GO:0032787">
    <property type="term" value="P:monocarboxylic acid metabolic process"/>
    <property type="evidence" value="ECO:0007669"/>
    <property type="project" value="UniProtKB-ARBA"/>
</dbReference>
<dbReference type="PANTHER" id="PTHR42879:SF2">
    <property type="entry name" value="3-OXOACYL-[ACYL-CARRIER-PROTEIN] REDUCTASE FABG"/>
    <property type="match status" value="1"/>
</dbReference>
<dbReference type="NCBIfam" id="NF047420">
    <property type="entry name" value="EF_P_mod_YmfI"/>
    <property type="match status" value="1"/>
</dbReference>
<comment type="similarity">
    <text evidence="1">Belongs to the short-chain dehydrogenases/reductases (SDR) family.</text>
</comment>
<keyword evidence="4" id="KW-1185">Reference proteome</keyword>
<dbReference type="PROSITE" id="PS00061">
    <property type="entry name" value="ADH_SHORT"/>
    <property type="match status" value="1"/>
</dbReference>
<dbReference type="InterPro" id="IPR020904">
    <property type="entry name" value="Sc_DH/Rdtase_CS"/>
</dbReference>
<evidence type="ECO:0000256" key="1">
    <source>
        <dbReference type="ARBA" id="ARBA00006484"/>
    </source>
</evidence>
<dbReference type="Proteomes" id="UP000053557">
    <property type="component" value="Unassembled WGS sequence"/>
</dbReference>
<evidence type="ECO:0000313" key="4">
    <source>
        <dbReference type="Proteomes" id="UP000053557"/>
    </source>
</evidence>
<dbReference type="FunFam" id="3.40.50.720:FF:000173">
    <property type="entry name" value="3-oxoacyl-[acyl-carrier protein] reductase"/>
    <property type="match status" value="1"/>
</dbReference>
<sequence length="255" mass="26879">MNQTLSTTRPLFGQTAIVTGASRGIGRAIALALAKAGANVAVNYLTRENSAREVALHCRSYGSNAIAIQGDVTKKSDVTRLFKETSAQLGSVTLLINNAGIARSQLFLDTTESDWDQLMDANLKAPFYCIQEALPAMLQRQYGRIINISSIWGITGGSYEVAYSASKGGLIALTKALAKELGTTGITVNAVAPGAIDTEMIQALTEEDRARISADTPVGRLGTPDDIANTVLFLASPQTSFLTGQIISPNGGLLT</sequence>
<dbReference type="NCBIfam" id="NF005559">
    <property type="entry name" value="PRK07231.1"/>
    <property type="match status" value="1"/>
</dbReference>
<dbReference type="AlphaFoldDB" id="A0A101XQ77"/>
<dbReference type="Gene3D" id="3.40.50.720">
    <property type="entry name" value="NAD(P)-binding Rossmann-like Domain"/>
    <property type="match status" value="1"/>
</dbReference>
<protein>
    <submittedName>
        <fullName evidence="3">3-ketoacyl-ACP reductase</fullName>
    </submittedName>
</protein>
<dbReference type="RefSeq" id="WP_067716690.1">
    <property type="nucleotide sequence ID" value="NZ_LPVJ01000048.1"/>
</dbReference>
<name>A0A101XQ77_9BACL</name>
<dbReference type="InterPro" id="IPR002347">
    <property type="entry name" value="SDR_fam"/>
</dbReference>
<dbReference type="GO" id="GO:0016491">
    <property type="term" value="F:oxidoreductase activity"/>
    <property type="evidence" value="ECO:0007669"/>
    <property type="project" value="UniProtKB-KW"/>
</dbReference>
<dbReference type="OrthoDB" id="125587at2"/>
<dbReference type="NCBIfam" id="NF009466">
    <property type="entry name" value="PRK12826.1-2"/>
    <property type="match status" value="1"/>
</dbReference>
<comment type="caution">
    <text evidence="3">The sequence shown here is derived from an EMBL/GenBank/DDBJ whole genome shotgun (WGS) entry which is preliminary data.</text>
</comment>
<dbReference type="PRINTS" id="PR00081">
    <property type="entry name" value="GDHRDH"/>
</dbReference>
<evidence type="ECO:0000313" key="3">
    <source>
        <dbReference type="EMBL" id="KUO95545.1"/>
    </source>
</evidence>
<proteinExistence type="inferred from homology"/>
<keyword evidence="2" id="KW-0560">Oxidoreductase</keyword>
<evidence type="ECO:0000256" key="2">
    <source>
        <dbReference type="ARBA" id="ARBA00023002"/>
    </source>
</evidence>
<reference evidence="3 4" key="1">
    <citation type="submission" date="2015-12" db="EMBL/GenBank/DDBJ databases">
        <title>Draft genome sequence of Acidibacillus ferrooxidans ITV001, isolated from a chalcopyrite acid mine drainage site in Brazil.</title>
        <authorList>
            <person name="Dall'Agnol H."/>
            <person name="Nancucheo I."/>
            <person name="Johnson B."/>
            <person name="Oliveira R."/>
            <person name="Leite L."/>
            <person name="Pylro V."/>
            <person name="Nunes G.L."/>
            <person name="Tzotzos G."/>
            <person name="Fernandes G.R."/>
            <person name="Dutra J."/>
            <person name="Orellana S.C."/>
            <person name="Oliveira G."/>
        </authorList>
    </citation>
    <scope>NUCLEOTIDE SEQUENCE [LARGE SCALE GENOMIC DNA]</scope>
    <source>
        <strain evidence="4">ITV01</strain>
    </source>
</reference>
<dbReference type="InterPro" id="IPR036291">
    <property type="entry name" value="NAD(P)-bd_dom_sf"/>
</dbReference>
<dbReference type="EMBL" id="LPVJ01000048">
    <property type="protein sequence ID" value="KUO95545.1"/>
    <property type="molecule type" value="Genomic_DNA"/>
</dbReference>
<dbReference type="InterPro" id="IPR050259">
    <property type="entry name" value="SDR"/>
</dbReference>